<dbReference type="Gene3D" id="1.10.1040.50">
    <property type="match status" value="2"/>
</dbReference>
<dbReference type="GO" id="GO:0005777">
    <property type="term" value="C:peroxisome"/>
    <property type="evidence" value="ECO:0007669"/>
    <property type="project" value="UniProtKB-SubCell"/>
</dbReference>
<evidence type="ECO:0000259" key="11">
    <source>
        <dbReference type="Pfam" id="PF00725"/>
    </source>
</evidence>
<evidence type="ECO:0000256" key="1">
    <source>
        <dbReference type="ARBA" id="ARBA00004275"/>
    </source>
</evidence>
<dbReference type="Pfam" id="PF02737">
    <property type="entry name" value="3HCDH_N"/>
    <property type="match status" value="1"/>
</dbReference>
<dbReference type="EMBL" id="CAUJNA010001001">
    <property type="protein sequence ID" value="CAJ1383250.1"/>
    <property type="molecule type" value="Genomic_DNA"/>
</dbReference>
<dbReference type="SUPFAM" id="SSF52096">
    <property type="entry name" value="ClpP/crotonase"/>
    <property type="match status" value="1"/>
</dbReference>
<dbReference type="InterPro" id="IPR008927">
    <property type="entry name" value="6-PGluconate_DH-like_C_sf"/>
</dbReference>
<dbReference type="GO" id="GO:0070403">
    <property type="term" value="F:NAD+ binding"/>
    <property type="evidence" value="ECO:0007669"/>
    <property type="project" value="InterPro"/>
</dbReference>
<dbReference type="FunFam" id="3.40.50.720:FF:000009">
    <property type="entry name" value="Fatty oxidation complex, alpha subunit"/>
    <property type="match status" value="1"/>
</dbReference>
<evidence type="ECO:0000259" key="12">
    <source>
        <dbReference type="Pfam" id="PF01852"/>
    </source>
</evidence>
<comment type="subcellular location">
    <subcellularLocation>
        <location evidence="1">Peroxisome</location>
    </subcellularLocation>
</comment>
<evidence type="ECO:0000256" key="2">
    <source>
        <dbReference type="ARBA" id="ARBA00005005"/>
    </source>
</evidence>
<evidence type="ECO:0000256" key="5">
    <source>
        <dbReference type="ARBA" id="ARBA00023027"/>
    </source>
</evidence>
<dbReference type="GO" id="GO:0016616">
    <property type="term" value="F:oxidoreductase activity, acting on the CH-OH group of donors, NAD or NADP as acceptor"/>
    <property type="evidence" value="ECO:0007669"/>
    <property type="project" value="InterPro"/>
</dbReference>
<dbReference type="Gene3D" id="3.30.530.20">
    <property type="match status" value="1"/>
</dbReference>
<dbReference type="PANTHER" id="PTHR23309">
    <property type="entry name" value="3-HYDROXYACYL-COA DEHYROGENASE"/>
    <property type="match status" value="1"/>
</dbReference>
<dbReference type="InterPro" id="IPR006108">
    <property type="entry name" value="3HC_DH_C"/>
</dbReference>
<keyword evidence="3" id="KW-0276">Fatty acid metabolism</keyword>
<feature type="domain" description="START" evidence="12">
    <location>
        <begin position="645"/>
        <end position="742"/>
    </location>
</feature>
<evidence type="ECO:0000256" key="4">
    <source>
        <dbReference type="ARBA" id="ARBA00023002"/>
    </source>
</evidence>
<sequence>MKGQVLCEKRTASDGSCVAVLTMDNKPVNALSAGVRVGLEKQLQELTADSSVKAAVLSGGPGVFCGGADISEFATGVEGPSLTDIIAAIENSEKPVVAAIDGVSLGGGYEVALGCHWRLASSRAQAGLPEVNLGILPGAGGTQRLPRLIGAEKSVDFICRGTPMKAQKAVQLGLYDQLVDGDYSSLLQAAVEFAAKAAGQDLTLRRLGRGKAKAAELSQKRQEYAKSRKGELAPQAIISCVEAAVAQDFQDAMKVEFSEFCKLMVGPQAQALQYMFFAQRQCQKVPGLDKAAAPGTCGIVGAGLMGSGIAMCCAENGIKVVLLDIDQKNLDRGMTAIKKNYARSVERKSKSQAQVDGLLASITPSTSYDSLGHCDIVVEAVFENMDLKRKIFAELDRVCKPGCVLASNTSGLNIDSIAEATKRPQDVVGCHFFSPANVMPLLENVRGPRTAPQVMAKAMAFGAKLKKVTCLVGNCPGFIANRVMNVSGWTHLIQGGLLPHQIDAAAEAFGMRMGPTRMMDLVGLDLFGRERERKGEQDDQNEYERFQKLLAEEVGPGNPHGWEIKSDWAKDYSKQQFKMRVSLRSHESGNPNKLLRGDGKYKGVVPEDFLGFLLKPELPGMKEWKDVETLPDGFIKYCRVKAPCMTPRDHCWKYTIDRRADGSIFVCIRTTTHPECPEKPGIIRAYYYNSCVFKMSETEEGVMEMTEFIFQDLKGGLPVSLMNAALPKGTLEANKAEMKTLLAKKKGCIARRDPLQLYKASRFGQKSGKGYYSYDASRRHSRDPEAEALIQQVWKNLGVQPREMSQEEIIDVLYLPVVNEGFKCLEEGMALRASDIDVCCVFGYNWPRYTGGPMKWGFSLGLDQVLAKVEKMGLKPSELLKEGAQKKWRINSKEFNAGVASAWNSRWTSKL</sequence>
<dbReference type="Pfam" id="PF00378">
    <property type="entry name" value="ECH_1"/>
    <property type="match status" value="1"/>
</dbReference>
<reference evidence="14" key="1">
    <citation type="submission" date="2023-08" db="EMBL/GenBank/DDBJ databases">
        <authorList>
            <person name="Chen Y."/>
            <person name="Shah S."/>
            <person name="Dougan E. K."/>
            <person name="Thang M."/>
            <person name="Chan C."/>
        </authorList>
    </citation>
    <scope>NUCLEOTIDE SEQUENCE</scope>
</reference>
<dbReference type="InterPro" id="IPR023393">
    <property type="entry name" value="START-like_dom_sf"/>
</dbReference>
<dbReference type="SUPFAM" id="SSF51735">
    <property type="entry name" value="NAD(P)-binding Rossmann-fold domains"/>
    <property type="match status" value="1"/>
</dbReference>
<dbReference type="AlphaFoldDB" id="A0AA36MRS5"/>
<organism evidence="14 15">
    <name type="scientific">Effrenium voratum</name>
    <dbReference type="NCBI Taxonomy" id="2562239"/>
    <lineage>
        <taxon>Eukaryota</taxon>
        <taxon>Sar</taxon>
        <taxon>Alveolata</taxon>
        <taxon>Dinophyceae</taxon>
        <taxon>Suessiales</taxon>
        <taxon>Symbiodiniaceae</taxon>
        <taxon>Effrenium</taxon>
    </lineage>
</organism>
<dbReference type="GO" id="GO:0006631">
    <property type="term" value="P:fatty acid metabolic process"/>
    <property type="evidence" value="ECO:0007669"/>
    <property type="project" value="UniProtKB-KW"/>
</dbReference>
<accession>A0AA36MRS5</accession>
<protein>
    <recommendedName>
        <fullName evidence="16">Enoyl-CoA hydratase</fullName>
    </recommendedName>
</protein>
<dbReference type="InterPro" id="IPR006176">
    <property type="entry name" value="3-OHacyl-CoA_DH_NAD-bd"/>
</dbReference>
<proteinExistence type="predicted"/>
<evidence type="ECO:0008006" key="16">
    <source>
        <dbReference type="Google" id="ProtNLM"/>
    </source>
</evidence>
<evidence type="ECO:0000313" key="14">
    <source>
        <dbReference type="EMBL" id="CAJ1383250.1"/>
    </source>
</evidence>
<dbReference type="Gene3D" id="3.90.226.10">
    <property type="entry name" value="2-enoyl-CoA Hydratase, Chain A, domain 1"/>
    <property type="match status" value="1"/>
</dbReference>
<evidence type="ECO:0000313" key="15">
    <source>
        <dbReference type="Proteomes" id="UP001178507"/>
    </source>
</evidence>
<dbReference type="GO" id="GO:0008289">
    <property type="term" value="F:lipid binding"/>
    <property type="evidence" value="ECO:0007669"/>
    <property type="project" value="InterPro"/>
</dbReference>
<evidence type="ECO:0000256" key="3">
    <source>
        <dbReference type="ARBA" id="ARBA00022832"/>
    </source>
</evidence>
<dbReference type="CDD" id="cd06558">
    <property type="entry name" value="crotonase-like"/>
    <property type="match status" value="1"/>
</dbReference>
<dbReference type="Gene3D" id="3.40.50.720">
    <property type="entry name" value="NAD(P)-binding Rossmann-like Domain"/>
    <property type="match status" value="1"/>
</dbReference>
<evidence type="ECO:0000256" key="10">
    <source>
        <dbReference type="ARBA" id="ARBA00023268"/>
    </source>
</evidence>
<evidence type="ECO:0000256" key="6">
    <source>
        <dbReference type="ARBA" id="ARBA00023098"/>
    </source>
</evidence>
<comment type="pathway">
    <text evidence="2">Lipid metabolism; fatty acid beta-oxidation.</text>
</comment>
<dbReference type="InterPro" id="IPR002913">
    <property type="entry name" value="START_lipid-bd_dom"/>
</dbReference>
<dbReference type="SUPFAM" id="SSF55961">
    <property type="entry name" value="Bet v1-like"/>
    <property type="match status" value="1"/>
</dbReference>
<dbReference type="SUPFAM" id="SSF48179">
    <property type="entry name" value="6-phosphogluconate dehydrogenase C-terminal domain-like"/>
    <property type="match status" value="2"/>
</dbReference>
<keyword evidence="7" id="KW-0576">Peroxisome</keyword>
<feature type="domain" description="3-hydroxyacyl-CoA dehydrogenase NAD binding" evidence="13">
    <location>
        <begin position="297"/>
        <end position="474"/>
    </location>
</feature>
<keyword evidence="10" id="KW-0511">Multifunctional enzyme</keyword>
<dbReference type="Pfam" id="PF00725">
    <property type="entry name" value="3HCDH"/>
    <property type="match status" value="1"/>
</dbReference>
<dbReference type="Pfam" id="PF01852">
    <property type="entry name" value="START"/>
    <property type="match status" value="1"/>
</dbReference>
<keyword evidence="6" id="KW-0443">Lipid metabolism</keyword>
<dbReference type="InterPro" id="IPR036291">
    <property type="entry name" value="NAD(P)-bd_dom_sf"/>
</dbReference>
<keyword evidence="15" id="KW-1185">Reference proteome</keyword>
<evidence type="ECO:0000259" key="13">
    <source>
        <dbReference type="Pfam" id="PF02737"/>
    </source>
</evidence>
<evidence type="ECO:0000256" key="8">
    <source>
        <dbReference type="ARBA" id="ARBA00023235"/>
    </source>
</evidence>
<comment type="caution">
    <text evidence="14">The sequence shown here is derived from an EMBL/GenBank/DDBJ whole genome shotgun (WGS) entry which is preliminary data.</text>
</comment>
<keyword evidence="5" id="KW-0520">NAD</keyword>
<gene>
    <name evidence="14" type="ORF">EVOR1521_LOCUS10416</name>
</gene>
<dbReference type="InterPro" id="IPR029045">
    <property type="entry name" value="ClpP/crotonase-like_dom_sf"/>
</dbReference>
<keyword evidence="9" id="KW-0456">Lyase</keyword>
<dbReference type="GO" id="GO:0016853">
    <property type="term" value="F:isomerase activity"/>
    <property type="evidence" value="ECO:0007669"/>
    <property type="project" value="UniProtKB-KW"/>
</dbReference>
<evidence type="ECO:0000256" key="9">
    <source>
        <dbReference type="ARBA" id="ARBA00023239"/>
    </source>
</evidence>
<dbReference type="InterPro" id="IPR001753">
    <property type="entry name" value="Enoyl-CoA_hydra/iso"/>
</dbReference>
<dbReference type="GO" id="GO:0004300">
    <property type="term" value="F:enoyl-CoA hydratase activity"/>
    <property type="evidence" value="ECO:0007669"/>
    <property type="project" value="UniProtKB-ARBA"/>
</dbReference>
<name>A0AA36MRS5_9DINO</name>
<keyword evidence="8" id="KW-0413">Isomerase</keyword>
<dbReference type="Proteomes" id="UP001178507">
    <property type="component" value="Unassembled WGS sequence"/>
</dbReference>
<feature type="domain" description="3-hydroxyacyl-CoA dehydrogenase C-terminal" evidence="11">
    <location>
        <begin position="477"/>
        <end position="544"/>
    </location>
</feature>
<keyword evidence="4" id="KW-0560">Oxidoreductase</keyword>
<evidence type="ECO:0000256" key="7">
    <source>
        <dbReference type="ARBA" id="ARBA00023140"/>
    </source>
</evidence>